<evidence type="ECO:0000313" key="2">
    <source>
        <dbReference type="EMBL" id="AEA34037.1"/>
    </source>
</evidence>
<gene>
    <name evidence="2" type="ordered locus">Hipma_1071</name>
</gene>
<dbReference type="InParanoid" id="F2LWA3"/>
<name>F2LWA3_HIPMA</name>
<dbReference type="EMBL" id="CP002606">
    <property type="protein sequence ID" value="AEA34037.1"/>
    <property type="molecule type" value="Genomic_DNA"/>
</dbReference>
<evidence type="ECO:0000313" key="3">
    <source>
        <dbReference type="Proteomes" id="UP000008139"/>
    </source>
</evidence>
<sequence length="444" mass="49295">MIKALSLMGQLGYGYNRDSFDRAITEGVDYIGVDAGSIDSGPFFLGSGSMKANYEATRNDLEHPLIEALRRKIPFIIGSAGYAGADVHLGRFMEIVEDIAKDNKLHFRVAVIHSELEKEYVISLLRKGKIKSYEGNPPLTEEDLLSSSHIVAQMGVSKFIEALKNGADLIVAGRATDASIYAAYPLLVGYDPALVWHMSKIIECGALCAKPASPSDALLGFIDEDAFYLKPPNPLRTCTPESALAHSLYENTDPYVIEEPDGTLFLDNASYEQYDEKTVKVYGARWKDRAKKSFKLEGAKFSGYRTIAIMGIRNPDMIAQLDDILDDVRSRATREFGSGFSLTFRQYGRNGVLGGLEFKSNVYEIGLIVDVVAEEQQFAHRICSVVKAHLQHYDYKGRIATGANVAFPYSPAEVDMGGVYEFSVYHIAEDEAIEDKFYIEEIEF</sequence>
<dbReference type="eggNOG" id="COG1574">
    <property type="taxonomic scope" value="Bacteria"/>
</dbReference>
<dbReference type="RefSeq" id="WP_013682076.1">
    <property type="nucleotide sequence ID" value="NC_015318.1"/>
</dbReference>
<evidence type="ECO:0000259" key="1">
    <source>
        <dbReference type="Pfam" id="PF07287"/>
    </source>
</evidence>
<feature type="domain" description="Acyclic terpene utilisation N-terminal" evidence="1">
    <location>
        <begin position="52"/>
        <end position="183"/>
    </location>
</feature>
<organism evidence="2 3">
    <name type="scientific">Hippea maritima (strain ATCC 700847 / DSM 10411 / MH2)</name>
    <dbReference type="NCBI Taxonomy" id="760142"/>
    <lineage>
        <taxon>Bacteria</taxon>
        <taxon>Pseudomonadati</taxon>
        <taxon>Campylobacterota</taxon>
        <taxon>Desulfurellia</taxon>
        <taxon>Desulfurellales</taxon>
        <taxon>Hippeaceae</taxon>
        <taxon>Hippea</taxon>
    </lineage>
</organism>
<dbReference type="Pfam" id="PF07287">
    <property type="entry name" value="AtuA"/>
    <property type="match status" value="2"/>
</dbReference>
<dbReference type="InterPro" id="IPR010839">
    <property type="entry name" value="AtuA_N"/>
</dbReference>
<dbReference type="AlphaFoldDB" id="F2LWA3"/>
<keyword evidence="3" id="KW-1185">Reference proteome</keyword>
<dbReference type="Proteomes" id="UP000008139">
    <property type="component" value="Chromosome"/>
</dbReference>
<protein>
    <recommendedName>
        <fullName evidence="1">Acyclic terpene utilisation N-terminal domain-containing protein</fullName>
    </recommendedName>
</protein>
<dbReference type="OrthoDB" id="9763456at2"/>
<accession>F2LWA3</accession>
<proteinExistence type="predicted"/>
<feature type="domain" description="Acyclic terpene utilisation N-terminal" evidence="1">
    <location>
        <begin position="237"/>
        <end position="389"/>
    </location>
</feature>
<dbReference type="STRING" id="760142.Hipma_1071"/>
<reference evidence="3" key="2">
    <citation type="submission" date="2011-03" db="EMBL/GenBank/DDBJ databases">
        <title>The complete genome of Hippea maritima DSM 10411.</title>
        <authorList>
            <consortium name="US DOE Joint Genome Institute (JGI-PGF)"/>
            <person name="Lucas S."/>
            <person name="Copeland A."/>
            <person name="Lapidus A."/>
            <person name="Bruce D."/>
            <person name="Goodwin L."/>
            <person name="Pitluck S."/>
            <person name="Peters L."/>
            <person name="Kyrpides N."/>
            <person name="Mavromatis K."/>
            <person name="Pagani I."/>
            <person name="Ivanova N."/>
            <person name="Mikhailova N."/>
            <person name="Lu M."/>
            <person name="Detter J.C."/>
            <person name="Tapia R."/>
            <person name="Han C."/>
            <person name="Land M."/>
            <person name="Hauser L."/>
            <person name="Markowitz V."/>
            <person name="Cheng J.-F."/>
            <person name="Hugenholtz P."/>
            <person name="Woyke T."/>
            <person name="Wu D."/>
            <person name="Spring S."/>
            <person name="Schroeder M."/>
            <person name="Brambilla E."/>
            <person name="Klenk H.-P."/>
            <person name="Eisen J.A."/>
        </authorList>
    </citation>
    <scope>NUCLEOTIDE SEQUENCE [LARGE SCALE GENOMIC DNA]</scope>
    <source>
        <strain evidence="3">ATCC 700847 / DSM 10411 / MH2</strain>
    </source>
</reference>
<dbReference type="KEGG" id="hmr:Hipma_1071"/>
<dbReference type="HOGENOM" id="CLU_028036_0_0_7"/>
<reference evidence="2 3" key="1">
    <citation type="journal article" date="2011" name="Stand. Genomic Sci.">
        <title>Complete genome sequence of the thermophilic sulfur-reducer Hippea maritima type strain (MH(2)).</title>
        <authorList>
            <person name="Huntemann M."/>
            <person name="Lu M."/>
            <person name="Nolan M."/>
            <person name="Lapidus A."/>
            <person name="Lucas S."/>
            <person name="Hammon N."/>
            <person name="Deshpande S."/>
            <person name="Cheng J.F."/>
            <person name="Tapia R."/>
            <person name="Han C."/>
            <person name="Goodwin L."/>
            <person name="Pitluck S."/>
            <person name="Liolios K."/>
            <person name="Pagani I."/>
            <person name="Ivanova N."/>
            <person name="Ovchinikova G."/>
            <person name="Pati A."/>
            <person name="Chen A."/>
            <person name="Palaniappan K."/>
            <person name="Land M."/>
            <person name="Hauser L."/>
            <person name="Jeffries C.D."/>
            <person name="Detter J.C."/>
            <person name="Brambilla E.M."/>
            <person name="Rohde M."/>
            <person name="Spring S."/>
            <person name="Goker M."/>
            <person name="Woyke T."/>
            <person name="Bristow J."/>
            <person name="Eisen J.A."/>
            <person name="Markowitz V."/>
            <person name="Hugenholtz P."/>
            <person name="Kyrpides N.C."/>
            <person name="Klenk H.P."/>
            <person name="Mavromatis K."/>
        </authorList>
    </citation>
    <scope>NUCLEOTIDE SEQUENCE [LARGE SCALE GENOMIC DNA]</scope>
    <source>
        <strain evidence="3">ATCC 700847 / DSM 10411 / MH2</strain>
    </source>
</reference>